<dbReference type="EMBL" id="JH818278">
    <property type="protein sequence ID" value="EKC38346.1"/>
    <property type="molecule type" value="Genomic_DNA"/>
</dbReference>
<dbReference type="AlphaFoldDB" id="K1RUH7"/>
<proteinExistence type="predicted"/>
<dbReference type="HOGENOM" id="CLU_2760287_0_0_1"/>
<protein>
    <submittedName>
        <fullName evidence="1">Uncharacterized protein</fullName>
    </submittedName>
</protein>
<organism evidence="1">
    <name type="scientific">Magallana gigas</name>
    <name type="common">Pacific oyster</name>
    <name type="synonym">Crassostrea gigas</name>
    <dbReference type="NCBI Taxonomy" id="29159"/>
    <lineage>
        <taxon>Eukaryota</taxon>
        <taxon>Metazoa</taxon>
        <taxon>Spiralia</taxon>
        <taxon>Lophotrochozoa</taxon>
        <taxon>Mollusca</taxon>
        <taxon>Bivalvia</taxon>
        <taxon>Autobranchia</taxon>
        <taxon>Pteriomorphia</taxon>
        <taxon>Ostreida</taxon>
        <taxon>Ostreoidea</taxon>
        <taxon>Ostreidae</taxon>
        <taxon>Magallana</taxon>
    </lineage>
</organism>
<dbReference type="InParanoid" id="K1RUH7"/>
<gene>
    <name evidence="1" type="ORF">CGI_10021784</name>
</gene>
<evidence type="ECO:0000313" key="1">
    <source>
        <dbReference type="EMBL" id="EKC38346.1"/>
    </source>
</evidence>
<name>K1RUH7_MAGGI</name>
<reference evidence="1" key="1">
    <citation type="journal article" date="2012" name="Nature">
        <title>The oyster genome reveals stress adaptation and complexity of shell formation.</title>
        <authorList>
            <person name="Zhang G."/>
            <person name="Fang X."/>
            <person name="Guo X."/>
            <person name="Li L."/>
            <person name="Luo R."/>
            <person name="Xu F."/>
            <person name="Yang P."/>
            <person name="Zhang L."/>
            <person name="Wang X."/>
            <person name="Qi H."/>
            <person name="Xiong Z."/>
            <person name="Que H."/>
            <person name="Xie Y."/>
            <person name="Holland P.W."/>
            <person name="Paps J."/>
            <person name="Zhu Y."/>
            <person name="Wu F."/>
            <person name="Chen Y."/>
            <person name="Wang J."/>
            <person name="Peng C."/>
            <person name="Meng J."/>
            <person name="Yang L."/>
            <person name="Liu J."/>
            <person name="Wen B."/>
            <person name="Zhang N."/>
            <person name="Huang Z."/>
            <person name="Zhu Q."/>
            <person name="Feng Y."/>
            <person name="Mount A."/>
            <person name="Hedgecock D."/>
            <person name="Xu Z."/>
            <person name="Liu Y."/>
            <person name="Domazet-Loso T."/>
            <person name="Du Y."/>
            <person name="Sun X."/>
            <person name="Zhang S."/>
            <person name="Liu B."/>
            <person name="Cheng P."/>
            <person name="Jiang X."/>
            <person name="Li J."/>
            <person name="Fan D."/>
            <person name="Wang W."/>
            <person name="Fu W."/>
            <person name="Wang T."/>
            <person name="Wang B."/>
            <person name="Zhang J."/>
            <person name="Peng Z."/>
            <person name="Li Y."/>
            <person name="Li N."/>
            <person name="Wang J."/>
            <person name="Chen M."/>
            <person name="He Y."/>
            <person name="Tan F."/>
            <person name="Song X."/>
            <person name="Zheng Q."/>
            <person name="Huang R."/>
            <person name="Yang H."/>
            <person name="Du X."/>
            <person name="Chen L."/>
            <person name="Yang M."/>
            <person name="Gaffney P.M."/>
            <person name="Wang S."/>
            <person name="Luo L."/>
            <person name="She Z."/>
            <person name="Ming Y."/>
            <person name="Huang W."/>
            <person name="Zhang S."/>
            <person name="Huang B."/>
            <person name="Zhang Y."/>
            <person name="Qu T."/>
            <person name="Ni P."/>
            <person name="Miao G."/>
            <person name="Wang J."/>
            <person name="Wang Q."/>
            <person name="Steinberg C.E."/>
            <person name="Wang H."/>
            <person name="Li N."/>
            <person name="Qian L."/>
            <person name="Zhang G."/>
            <person name="Li Y."/>
            <person name="Yang H."/>
            <person name="Liu X."/>
            <person name="Wang J."/>
            <person name="Yin Y."/>
            <person name="Wang J."/>
        </authorList>
    </citation>
    <scope>NUCLEOTIDE SEQUENCE [LARGE SCALE GENOMIC DNA]</scope>
    <source>
        <strain evidence="1">05x7-T-G4-1.051#20</strain>
    </source>
</reference>
<sequence length="70" mass="7766">MALKFDEKGLNVFGETGHSVPGTQYGDHNGIMVDYIGYEKCRGKIFTLSIPVCHVLKLIAELVKIKGDRN</sequence>
<accession>K1RUH7</accession>